<evidence type="ECO:0000313" key="4">
    <source>
        <dbReference type="Proteomes" id="UP000229675"/>
    </source>
</evidence>
<evidence type="ECO:0000256" key="1">
    <source>
        <dbReference type="PROSITE-ProRule" id="PRU01251"/>
    </source>
</evidence>
<name>A0A2H0WY36_9BACT</name>
<evidence type="ECO:0000313" key="3">
    <source>
        <dbReference type="EMBL" id="PIS17525.1"/>
    </source>
</evidence>
<dbReference type="SUPFAM" id="SSF81923">
    <property type="entry name" value="Double Clp-N motif"/>
    <property type="match status" value="1"/>
</dbReference>
<feature type="non-terminal residue" evidence="3">
    <location>
        <position position="76"/>
    </location>
</feature>
<dbReference type="PROSITE" id="PS51903">
    <property type="entry name" value="CLP_R"/>
    <property type="match status" value="1"/>
</dbReference>
<feature type="domain" description="Clp R" evidence="2">
    <location>
        <begin position="11"/>
        <end position="76"/>
    </location>
</feature>
<dbReference type="EMBL" id="PEZD01000006">
    <property type="protein sequence ID" value="PIS17525.1"/>
    <property type="molecule type" value="Genomic_DNA"/>
</dbReference>
<proteinExistence type="predicted"/>
<keyword evidence="1" id="KW-0677">Repeat</keyword>
<dbReference type="Gene3D" id="1.10.1780.10">
    <property type="entry name" value="Clp, N-terminal domain"/>
    <property type="match status" value="1"/>
</dbReference>
<dbReference type="InterPro" id="IPR004176">
    <property type="entry name" value="Clp_R_N"/>
</dbReference>
<dbReference type="InterPro" id="IPR036628">
    <property type="entry name" value="Clp_N_dom_sf"/>
</dbReference>
<dbReference type="Pfam" id="PF02861">
    <property type="entry name" value="Clp_N"/>
    <property type="match status" value="1"/>
</dbReference>
<accession>A0A2H0WY36</accession>
<dbReference type="AlphaFoldDB" id="A0A2H0WY36"/>
<protein>
    <recommendedName>
        <fullName evidence="2">Clp R domain-containing protein</fullName>
    </recommendedName>
</protein>
<sequence>MRQISNGVNGQGNFTHKAQEAILAAQDLAREKGQQQIDALHLLFALVSQEGSVVLTLLQKTGADIENLKKRAKSAL</sequence>
<dbReference type="Proteomes" id="UP000229675">
    <property type="component" value="Unassembled WGS sequence"/>
</dbReference>
<gene>
    <name evidence="3" type="ORF">COT59_00195</name>
</gene>
<comment type="caution">
    <text evidence="3">The sequence shown here is derived from an EMBL/GenBank/DDBJ whole genome shotgun (WGS) entry which is preliminary data.</text>
</comment>
<evidence type="ECO:0000259" key="2">
    <source>
        <dbReference type="PROSITE" id="PS51903"/>
    </source>
</evidence>
<reference evidence="4" key="1">
    <citation type="submission" date="2017-09" db="EMBL/GenBank/DDBJ databases">
        <title>Depth-based differentiation of microbial function through sediment-hosted aquifers and enrichment of novel symbionts in the deep terrestrial subsurface.</title>
        <authorList>
            <person name="Probst A.J."/>
            <person name="Ladd B."/>
            <person name="Jarett J.K."/>
            <person name="Geller-Mcgrath D.E."/>
            <person name="Sieber C.M.K."/>
            <person name="Emerson J.B."/>
            <person name="Anantharaman K."/>
            <person name="Thomas B.C."/>
            <person name="Malmstrom R."/>
            <person name="Stieglmeier M."/>
            <person name="Klingl A."/>
            <person name="Woyke T."/>
            <person name="Ryan C.M."/>
            <person name="Banfield J.F."/>
        </authorList>
    </citation>
    <scope>NUCLEOTIDE SEQUENCE [LARGE SCALE GENOMIC DNA]</scope>
</reference>
<organism evidence="3 4">
    <name type="scientific">Candidatus Nealsonbacteria bacterium CG09_land_8_20_14_0_10_42_14</name>
    <dbReference type="NCBI Taxonomy" id="1974707"/>
    <lineage>
        <taxon>Bacteria</taxon>
        <taxon>Candidatus Nealsoniibacteriota</taxon>
    </lineage>
</organism>